<name>A0ABU3Y2P9_9SPHN</name>
<dbReference type="PANTHER" id="PTHR30146:SF151">
    <property type="entry name" value="HTH-TYPE TRANSCRIPTIONAL REPRESSOR CYTR"/>
    <property type="match status" value="1"/>
</dbReference>
<organism evidence="6 7">
    <name type="scientific">Sphingomonas agrestis</name>
    <dbReference type="NCBI Taxonomy" id="3080540"/>
    <lineage>
        <taxon>Bacteria</taxon>
        <taxon>Pseudomonadati</taxon>
        <taxon>Pseudomonadota</taxon>
        <taxon>Alphaproteobacteria</taxon>
        <taxon>Sphingomonadales</taxon>
        <taxon>Sphingomonadaceae</taxon>
        <taxon>Sphingomonas</taxon>
    </lineage>
</organism>
<feature type="domain" description="HTH lacI-type" evidence="5">
    <location>
        <begin position="4"/>
        <end position="58"/>
    </location>
</feature>
<keyword evidence="7" id="KW-1185">Reference proteome</keyword>
<dbReference type="PANTHER" id="PTHR30146">
    <property type="entry name" value="LACI-RELATED TRANSCRIPTIONAL REPRESSOR"/>
    <property type="match status" value="1"/>
</dbReference>
<keyword evidence="4" id="KW-0804">Transcription</keyword>
<protein>
    <submittedName>
        <fullName evidence="6">LacI family DNA-binding transcriptional regulator</fullName>
    </submittedName>
</protein>
<dbReference type="PROSITE" id="PS50932">
    <property type="entry name" value="HTH_LACI_2"/>
    <property type="match status" value="1"/>
</dbReference>
<proteinExistence type="predicted"/>
<keyword evidence="1" id="KW-0678">Repressor</keyword>
<dbReference type="SUPFAM" id="SSF53822">
    <property type="entry name" value="Periplasmic binding protein-like I"/>
    <property type="match status" value="1"/>
</dbReference>
<evidence type="ECO:0000259" key="5">
    <source>
        <dbReference type="PROSITE" id="PS50932"/>
    </source>
</evidence>
<evidence type="ECO:0000313" key="6">
    <source>
        <dbReference type="EMBL" id="MDV3455649.1"/>
    </source>
</evidence>
<dbReference type="InterPro" id="IPR028082">
    <property type="entry name" value="Peripla_BP_I"/>
</dbReference>
<dbReference type="CDD" id="cd06267">
    <property type="entry name" value="PBP1_LacI_sugar_binding-like"/>
    <property type="match status" value="1"/>
</dbReference>
<dbReference type="SMART" id="SM00354">
    <property type="entry name" value="HTH_LACI"/>
    <property type="match status" value="1"/>
</dbReference>
<dbReference type="Proteomes" id="UP001273531">
    <property type="component" value="Unassembled WGS sequence"/>
</dbReference>
<sequence length="334" mass="35272">MGEATIRDVARRAEVSVASVSRALNGLNNVRGETRERIVAAAKELGYVPHAGARSLSLARAHAIGVVLPDLHGEFFSECVRGMDREASRRGYLLLLSNMHDDSEQAAEALRAMRGRVDGLLVMAPHIPPEALAQALPAALPAVLINAPGEIASRPALRLDNRAGALAMVRHLLERGYRHIVHIAGPEGNVDARERLEGFRDALAELAPDMPVRVIAGDFNEAAGEAAALAILASGEPCDAVFAANDMMAIGCLHALRQAGKRVPENIAVAGFDDVPLARYLALTTIQVRIAEIGARAVSRLIDMLEGKGPGAPIELHAPELVARATTAARTGAA</sequence>
<dbReference type="CDD" id="cd01392">
    <property type="entry name" value="HTH_LacI"/>
    <property type="match status" value="1"/>
</dbReference>
<reference evidence="6 7" key="1">
    <citation type="submission" date="2023-10" db="EMBL/GenBank/DDBJ databases">
        <title>Sphingomonas sp. HF-S4 16S ribosomal RNA gene Genome sequencing and assembly.</title>
        <authorList>
            <person name="Lee H."/>
        </authorList>
    </citation>
    <scope>NUCLEOTIDE SEQUENCE [LARGE SCALE GENOMIC DNA]</scope>
    <source>
        <strain evidence="6 7">HF-S4</strain>
    </source>
</reference>
<keyword evidence="3 6" id="KW-0238">DNA-binding</keyword>
<evidence type="ECO:0000256" key="4">
    <source>
        <dbReference type="ARBA" id="ARBA00023163"/>
    </source>
</evidence>
<keyword evidence="2" id="KW-0805">Transcription regulation</keyword>
<dbReference type="PROSITE" id="PS00356">
    <property type="entry name" value="HTH_LACI_1"/>
    <property type="match status" value="1"/>
</dbReference>
<dbReference type="SUPFAM" id="SSF47413">
    <property type="entry name" value="lambda repressor-like DNA-binding domains"/>
    <property type="match status" value="1"/>
</dbReference>
<evidence type="ECO:0000313" key="7">
    <source>
        <dbReference type="Proteomes" id="UP001273531"/>
    </source>
</evidence>
<dbReference type="EMBL" id="JAWJEJ010000001">
    <property type="protein sequence ID" value="MDV3455649.1"/>
    <property type="molecule type" value="Genomic_DNA"/>
</dbReference>
<dbReference type="Pfam" id="PF00356">
    <property type="entry name" value="LacI"/>
    <property type="match status" value="1"/>
</dbReference>
<evidence type="ECO:0000256" key="3">
    <source>
        <dbReference type="ARBA" id="ARBA00023125"/>
    </source>
</evidence>
<comment type="caution">
    <text evidence="6">The sequence shown here is derived from an EMBL/GenBank/DDBJ whole genome shotgun (WGS) entry which is preliminary data.</text>
</comment>
<dbReference type="Gene3D" id="3.40.50.2300">
    <property type="match status" value="2"/>
</dbReference>
<evidence type="ECO:0000256" key="1">
    <source>
        <dbReference type="ARBA" id="ARBA00022491"/>
    </source>
</evidence>
<accession>A0ABU3Y2P9</accession>
<gene>
    <name evidence="6" type="ORF">RZN05_01530</name>
</gene>
<dbReference type="Pfam" id="PF13377">
    <property type="entry name" value="Peripla_BP_3"/>
    <property type="match status" value="1"/>
</dbReference>
<evidence type="ECO:0000256" key="2">
    <source>
        <dbReference type="ARBA" id="ARBA00023015"/>
    </source>
</evidence>
<dbReference type="InterPro" id="IPR000843">
    <property type="entry name" value="HTH_LacI"/>
</dbReference>
<dbReference type="Gene3D" id="1.10.260.40">
    <property type="entry name" value="lambda repressor-like DNA-binding domains"/>
    <property type="match status" value="1"/>
</dbReference>
<dbReference type="InterPro" id="IPR010982">
    <property type="entry name" value="Lambda_DNA-bd_dom_sf"/>
</dbReference>
<dbReference type="GO" id="GO:0003677">
    <property type="term" value="F:DNA binding"/>
    <property type="evidence" value="ECO:0007669"/>
    <property type="project" value="UniProtKB-KW"/>
</dbReference>
<dbReference type="RefSeq" id="WP_317224864.1">
    <property type="nucleotide sequence ID" value="NZ_JAWJEJ010000001.1"/>
</dbReference>
<dbReference type="InterPro" id="IPR046335">
    <property type="entry name" value="LacI/GalR-like_sensor"/>
</dbReference>